<dbReference type="InterPro" id="IPR045899">
    <property type="entry name" value="ATL71-like"/>
</dbReference>
<proteinExistence type="predicted"/>
<evidence type="ECO:0000256" key="1">
    <source>
        <dbReference type="PROSITE-ProRule" id="PRU00175"/>
    </source>
</evidence>
<protein>
    <recommendedName>
        <fullName evidence="3">RING-type domain-containing protein</fullName>
    </recommendedName>
</protein>
<keyword evidence="1" id="KW-0863">Zinc-finger</keyword>
<dbReference type="Proteomes" id="UP000829196">
    <property type="component" value="Unassembled WGS sequence"/>
</dbReference>
<dbReference type="GO" id="GO:0008270">
    <property type="term" value="F:zinc ion binding"/>
    <property type="evidence" value="ECO:0007669"/>
    <property type="project" value="UniProtKB-KW"/>
</dbReference>
<dbReference type="AlphaFoldDB" id="A0A8T3BQN9"/>
<comment type="caution">
    <text evidence="4">The sequence shown here is derived from an EMBL/GenBank/DDBJ whole genome shotgun (WGS) entry which is preliminary data.</text>
</comment>
<dbReference type="PANTHER" id="PTHR46719:SF7">
    <property type="entry name" value="RING-H2 FINGER PROTEIN ATL71-RELATED"/>
    <property type="match status" value="1"/>
</dbReference>
<dbReference type="OrthoDB" id="8062037at2759"/>
<feature type="domain" description="RING-type" evidence="3">
    <location>
        <begin position="95"/>
        <end position="141"/>
    </location>
</feature>
<evidence type="ECO:0000256" key="2">
    <source>
        <dbReference type="SAM" id="Phobius"/>
    </source>
</evidence>
<dbReference type="PROSITE" id="PS50089">
    <property type="entry name" value="ZF_RING_2"/>
    <property type="match status" value="1"/>
</dbReference>
<keyword evidence="1" id="KW-0862">Zinc</keyword>
<keyword evidence="2" id="KW-0472">Membrane</keyword>
<gene>
    <name evidence="4" type="ORF">KFK09_006961</name>
</gene>
<organism evidence="4 5">
    <name type="scientific">Dendrobium nobile</name>
    <name type="common">Orchid</name>
    <dbReference type="NCBI Taxonomy" id="94219"/>
    <lineage>
        <taxon>Eukaryota</taxon>
        <taxon>Viridiplantae</taxon>
        <taxon>Streptophyta</taxon>
        <taxon>Embryophyta</taxon>
        <taxon>Tracheophyta</taxon>
        <taxon>Spermatophyta</taxon>
        <taxon>Magnoliopsida</taxon>
        <taxon>Liliopsida</taxon>
        <taxon>Asparagales</taxon>
        <taxon>Orchidaceae</taxon>
        <taxon>Epidendroideae</taxon>
        <taxon>Malaxideae</taxon>
        <taxon>Dendrobiinae</taxon>
        <taxon>Dendrobium</taxon>
    </lineage>
</organism>
<feature type="transmembrane region" description="Helical" evidence="2">
    <location>
        <begin position="23"/>
        <end position="45"/>
    </location>
</feature>
<reference evidence="4" key="1">
    <citation type="journal article" date="2022" name="Front. Genet.">
        <title>Chromosome-Scale Assembly of the Dendrobium nobile Genome Provides Insights Into the Molecular Mechanism of the Biosynthesis of the Medicinal Active Ingredient of Dendrobium.</title>
        <authorList>
            <person name="Xu Q."/>
            <person name="Niu S.-C."/>
            <person name="Li K.-L."/>
            <person name="Zheng P.-J."/>
            <person name="Zhang X.-J."/>
            <person name="Jia Y."/>
            <person name="Liu Y."/>
            <person name="Niu Y.-X."/>
            <person name="Yu L.-H."/>
            <person name="Chen D.-F."/>
            <person name="Zhang G.-Q."/>
        </authorList>
    </citation>
    <scope>NUCLEOTIDE SEQUENCE</scope>
    <source>
        <tissue evidence="4">Leaf</tissue>
    </source>
</reference>
<name>A0A8T3BQN9_DENNO</name>
<dbReference type="Pfam" id="PF13639">
    <property type="entry name" value="zf-RING_2"/>
    <property type="match status" value="1"/>
</dbReference>
<evidence type="ECO:0000313" key="4">
    <source>
        <dbReference type="EMBL" id="KAI0519512.1"/>
    </source>
</evidence>
<dbReference type="CDD" id="cd16454">
    <property type="entry name" value="RING-H2_PA-TM-RING"/>
    <property type="match status" value="1"/>
</dbReference>
<evidence type="ECO:0000313" key="5">
    <source>
        <dbReference type="Proteomes" id="UP000829196"/>
    </source>
</evidence>
<dbReference type="SUPFAM" id="SSF57850">
    <property type="entry name" value="RING/U-box"/>
    <property type="match status" value="1"/>
</dbReference>
<keyword evidence="1" id="KW-0479">Metal-binding</keyword>
<dbReference type="EMBL" id="JAGYWB010000006">
    <property type="protein sequence ID" value="KAI0519512.1"/>
    <property type="molecule type" value="Genomic_DNA"/>
</dbReference>
<sequence>MSNVGSSITTITSQTIPKLGPSIGISISILFVVTTIILILYLLCYRSSISPSPHRHQPEHNIEIGLNDAALKTLPQLSYAAAKNQDPTVDVTSCCSICLVNYEEEEGGDEVIRLLPECGHLFHMTCVDPWLRRHATCPVCRSSMMNFAMRMPLADVVPLAIGQA</sequence>
<dbReference type="SMART" id="SM00184">
    <property type="entry name" value="RING"/>
    <property type="match status" value="1"/>
</dbReference>
<dbReference type="Gene3D" id="3.30.40.10">
    <property type="entry name" value="Zinc/RING finger domain, C3HC4 (zinc finger)"/>
    <property type="match status" value="1"/>
</dbReference>
<keyword evidence="2" id="KW-0812">Transmembrane</keyword>
<keyword evidence="2" id="KW-1133">Transmembrane helix</keyword>
<dbReference type="InterPro" id="IPR001841">
    <property type="entry name" value="Znf_RING"/>
</dbReference>
<dbReference type="PANTHER" id="PTHR46719">
    <property type="entry name" value="TRANSCRIPTION FACTOR C2H2 FAMILY-RELATED"/>
    <property type="match status" value="1"/>
</dbReference>
<keyword evidence="5" id="KW-1185">Reference proteome</keyword>
<evidence type="ECO:0000259" key="3">
    <source>
        <dbReference type="PROSITE" id="PS50089"/>
    </source>
</evidence>
<dbReference type="SMR" id="A0A8T3BQN9"/>
<accession>A0A8T3BQN9</accession>
<dbReference type="InterPro" id="IPR013083">
    <property type="entry name" value="Znf_RING/FYVE/PHD"/>
</dbReference>